<dbReference type="Gene3D" id="3.90.1600.10">
    <property type="entry name" value="Palm domain of DNA polymerase"/>
    <property type="match status" value="1"/>
</dbReference>
<protein>
    <recommendedName>
        <fullName evidence="3">DNA-directed DNA polymerase</fullName>
    </recommendedName>
</protein>
<dbReference type="GO" id="GO:0003676">
    <property type="term" value="F:nucleic acid binding"/>
    <property type="evidence" value="ECO:0007669"/>
    <property type="project" value="InterPro"/>
</dbReference>
<dbReference type="InterPro" id="IPR017964">
    <property type="entry name" value="DNA-dir_DNA_pol_B_CS"/>
</dbReference>
<proteinExistence type="predicted"/>
<comment type="caution">
    <text evidence="1">The sequence shown here is derived from an EMBL/GenBank/DDBJ whole genome shotgun (WGS) entry which is preliminary data.</text>
</comment>
<evidence type="ECO:0000313" key="2">
    <source>
        <dbReference type="Proteomes" id="UP000324800"/>
    </source>
</evidence>
<dbReference type="Proteomes" id="UP000324800">
    <property type="component" value="Unassembled WGS sequence"/>
</dbReference>
<sequence length="372" mass="43075">SYGSDGMNQEQFTDIKMCDRNETFRAHLYKKFKGDRKLADNVYAVEYEKQKFNCSTCIQVAYAVLDCANNKFHFVYGDTDSMMLAVAGNPNKDYNQGFSEIITDQQFYDENFYKFFPDPSKGVYDEKKLLGVAYEHCGSSLIALAPKNYWLLEDLDKKHPQTVKLKGLNLKSNPQINKDAYEDNIKVKSQAQILDELLKRFDKTKKQIEIAEDSMKLSIQTILKQPKRLNLTEFVDEIQIQDNDREIPVIIENADKIQYGGKTIQDCKSQEDIEKALQNLVQTQNVTHIRGDGEKGFASLMQFYNKNDIKTYFVNGSKDLTNHNRVVDSVIRTIRNAFGQDDRDFSNPKLMQQMVDLYNDTPHGRMIKNYEK</sequence>
<feature type="non-terminal residue" evidence="1">
    <location>
        <position position="1"/>
    </location>
</feature>
<dbReference type="InterPro" id="IPR023211">
    <property type="entry name" value="DNA_pol_palm_dom_sf"/>
</dbReference>
<evidence type="ECO:0008006" key="3">
    <source>
        <dbReference type="Google" id="ProtNLM"/>
    </source>
</evidence>
<dbReference type="SUPFAM" id="SSF56672">
    <property type="entry name" value="DNA/RNA polymerases"/>
    <property type="match status" value="1"/>
</dbReference>
<evidence type="ECO:0000313" key="1">
    <source>
        <dbReference type="EMBL" id="KAA6364470.1"/>
    </source>
</evidence>
<dbReference type="GO" id="GO:0000166">
    <property type="term" value="F:nucleotide binding"/>
    <property type="evidence" value="ECO:0007669"/>
    <property type="project" value="InterPro"/>
</dbReference>
<accession>A0A5J4U2S7</accession>
<dbReference type="OrthoDB" id="6602337at2759"/>
<dbReference type="AlphaFoldDB" id="A0A5J4U2S7"/>
<organism evidence="1 2">
    <name type="scientific">Streblomastix strix</name>
    <dbReference type="NCBI Taxonomy" id="222440"/>
    <lineage>
        <taxon>Eukaryota</taxon>
        <taxon>Metamonada</taxon>
        <taxon>Preaxostyla</taxon>
        <taxon>Oxymonadida</taxon>
        <taxon>Streblomastigidae</taxon>
        <taxon>Streblomastix</taxon>
    </lineage>
</organism>
<gene>
    <name evidence="1" type="ORF">EZS28_040003</name>
</gene>
<name>A0A5J4U2S7_9EUKA</name>
<dbReference type="EMBL" id="SNRW01021624">
    <property type="protein sequence ID" value="KAA6364470.1"/>
    <property type="molecule type" value="Genomic_DNA"/>
</dbReference>
<dbReference type="InterPro" id="IPR043502">
    <property type="entry name" value="DNA/RNA_pol_sf"/>
</dbReference>
<reference evidence="1 2" key="1">
    <citation type="submission" date="2019-03" db="EMBL/GenBank/DDBJ databases">
        <title>Single cell metagenomics reveals metabolic interactions within the superorganism composed of flagellate Streblomastix strix and complex community of Bacteroidetes bacteria on its surface.</title>
        <authorList>
            <person name="Treitli S.C."/>
            <person name="Kolisko M."/>
            <person name="Husnik F."/>
            <person name="Keeling P."/>
            <person name="Hampl V."/>
        </authorList>
    </citation>
    <scope>NUCLEOTIDE SEQUENCE [LARGE SCALE GENOMIC DNA]</scope>
    <source>
        <strain evidence="1">ST1C</strain>
    </source>
</reference>
<dbReference type="PROSITE" id="PS00116">
    <property type="entry name" value="DNA_POLYMERASE_B"/>
    <property type="match status" value="1"/>
</dbReference>